<dbReference type="EMBL" id="JAQGDS010000010">
    <property type="protein sequence ID" value="KAJ6257599.1"/>
    <property type="molecule type" value="Genomic_DNA"/>
</dbReference>
<dbReference type="PANTHER" id="PTHR47793:SF1">
    <property type="entry name" value="HISTONE DEACETYLASE COMPLEX SUBUNIT CTI6"/>
    <property type="match status" value="1"/>
</dbReference>
<feature type="compositionally biased region" description="Basic and acidic residues" evidence="4">
    <location>
        <begin position="491"/>
        <end position="502"/>
    </location>
</feature>
<dbReference type="InterPro" id="IPR013083">
    <property type="entry name" value="Znf_RING/FYVE/PHD"/>
</dbReference>
<feature type="region of interest" description="Disordered" evidence="4">
    <location>
        <begin position="107"/>
        <end position="149"/>
    </location>
</feature>
<evidence type="ECO:0000313" key="6">
    <source>
        <dbReference type="EMBL" id="KAJ6257599.1"/>
    </source>
</evidence>
<dbReference type="AlphaFoldDB" id="A0AAD6ITA6"/>
<keyword evidence="1" id="KW-0479">Metal-binding</keyword>
<feature type="compositionally biased region" description="Low complexity" evidence="4">
    <location>
        <begin position="210"/>
        <end position="241"/>
    </location>
</feature>
<evidence type="ECO:0000259" key="5">
    <source>
        <dbReference type="SMART" id="SM00249"/>
    </source>
</evidence>
<dbReference type="GO" id="GO:0008270">
    <property type="term" value="F:zinc ion binding"/>
    <property type="evidence" value="ECO:0007669"/>
    <property type="project" value="UniProtKB-KW"/>
</dbReference>
<dbReference type="GO" id="GO:0033698">
    <property type="term" value="C:Rpd3L complex"/>
    <property type="evidence" value="ECO:0007669"/>
    <property type="project" value="TreeGrafter"/>
</dbReference>
<evidence type="ECO:0000256" key="3">
    <source>
        <dbReference type="ARBA" id="ARBA00022833"/>
    </source>
</evidence>
<protein>
    <recommendedName>
        <fullName evidence="5">Zinc finger PHD-type domain-containing protein</fullName>
    </recommendedName>
</protein>
<reference evidence="6" key="1">
    <citation type="submission" date="2023-01" db="EMBL/GenBank/DDBJ databases">
        <title>The chitinases involved in constricting ring structure development in the nematode-trapping fungus Drechslerella dactyloides.</title>
        <authorList>
            <person name="Wang R."/>
            <person name="Zhang L."/>
            <person name="Tang P."/>
            <person name="Li S."/>
            <person name="Liang L."/>
        </authorList>
    </citation>
    <scope>NUCLEOTIDE SEQUENCE</scope>
    <source>
        <strain evidence="6">YMF1.00031</strain>
    </source>
</reference>
<dbReference type="Pfam" id="PF20826">
    <property type="entry name" value="PHD_5"/>
    <property type="match status" value="1"/>
</dbReference>
<feature type="region of interest" description="Disordered" evidence="4">
    <location>
        <begin position="365"/>
        <end position="624"/>
    </location>
</feature>
<feature type="compositionally biased region" description="Polar residues" evidence="4">
    <location>
        <begin position="529"/>
        <end position="538"/>
    </location>
</feature>
<evidence type="ECO:0000256" key="2">
    <source>
        <dbReference type="ARBA" id="ARBA00022771"/>
    </source>
</evidence>
<comment type="caution">
    <text evidence="6">The sequence shown here is derived from an EMBL/GenBank/DDBJ whole genome shotgun (WGS) entry which is preliminary data.</text>
</comment>
<feature type="compositionally biased region" description="Basic and acidic residues" evidence="4">
    <location>
        <begin position="426"/>
        <end position="454"/>
    </location>
</feature>
<gene>
    <name evidence="6" type="ORF">Dda_7385</name>
</gene>
<sequence length="740" mass="81570">MACVLRATSFLSVEGESRANPIQSASQTHTKIHTFGRRSCTKFPPPTIIAAASASFLSSSSSSSSSASSSSSFYPPPLLTLVILAVRPSSSSAPSLLQSCPIRPRRSLSRRYSRRSHIPSPALRRSSSLARPPARSDEHSPPSHRLFPGSHRRYLAFPEHPSQNPLISRTGHTFVVFLPRHRAKLPPPYVTYPILRHRPDRRDHSSQAFAMSPRRSSRARSAANHGNSHASTSSHSSTSSTRRSRKSRYGGDSHGGVTRADSYDEVDEPVDEDIEDNYSGNEEEEGETRCVCGFKEYQGGSDDSHTDLTDGLFIQCDQCHVWQHGLCVGIRDKALAPDNYFCEQCKPENHTLYEKKGGRTYSTYIGFGPERVSPTKEHHTKRRSTMNSRDAAYDEQILNQVIEQSKQDDKKSVGPRSRKRGTSETSDEHHTKRQRTSDSPEKIETSHSNDDTAEKAASIGRKSRNGRAATASATPVQPPAQPSSKRSSGRSRGDRDNRRDGTDTPTKVTLVTHADIIIESEQSEEPPRSTRNTAASTSKAEDPIPTISTPALEVPDTPSMNKRSSRQRRRGNTRNNRTSEDPGENSSHAMARDASAQGTDVNGVHDRPAKPRLPNSRTTIQEMRRRVTGISDFIAKTQLEMVGQKQRTSVFSALISATSSSGLNTEVLFSLLDQSKTPNSANSATSTPISGLVDKVTVVTDKPEADKAAVAMSSTELMDFLMKKVNHWELTYNRPPERVH</sequence>
<proteinExistence type="predicted"/>
<dbReference type="SUPFAM" id="SSF57903">
    <property type="entry name" value="FYVE/PHD zinc finger"/>
    <property type="match status" value="1"/>
</dbReference>
<feature type="compositionally biased region" description="Low complexity" evidence="4">
    <location>
        <begin position="119"/>
        <end position="133"/>
    </location>
</feature>
<dbReference type="Proteomes" id="UP001221413">
    <property type="component" value="Unassembled WGS sequence"/>
</dbReference>
<keyword evidence="7" id="KW-1185">Reference proteome</keyword>
<dbReference type="PANTHER" id="PTHR47793">
    <property type="entry name" value="HISTONE DEACETYLASE COMPLEX SUBUNIT CTI6"/>
    <property type="match status" value="1"/>
</dbReference>
<dbReference type="GO" id="GO:0061186">
    <property type="term" value="P:negative regulation of silent mating-type cassette heterochromatin formation"/>
    <property type="evidence" value="ECO:0007669"/>
    <property type="project" value="TreeGrafter"/>
</dbReference>
<dbReference type="Gene3D" id="3.30.40.10">
    <property type="entry name" value="Zinc/RING finger domain, C3HC4 (zinc finger)"/>
    <property type="match status" value="1"/>
</dbReference>
<evidence type="ECO:0000256" key="1">
    <source>
        <dbReference type="ARBA" id="ARBA00022723"/>
    </source>
</evidence>
<keyword evidence="2" id="KW-0863">Zinc-finger</keyword>
<dbReference type="GO" id="GO:0061188">
    <property type="term" value="P:negative regulation of rDNA heterochromatin formation"/>
    <property type="evidence" value="ECO:0007669"/>
    <property type="project" value="TreeGrafter"/>
</dbReference>
<feature type="domain" description="Zinc finger PHD-type" evidence="5">
    <location>
        <begin position="289"/>
        <end position="346"/>
    </location>
</feature>
<dbReference type="InterPro" id="IPR019786">
    <property type="entry name" value="Zinc_finger_PHD-type_CS"/>
</dbReference>
<feature type="region of interest" description="Disordered" evidence="4">
    <location>
        <begin position="194"/>
        <end position="285"/>
    </location>
</feature>
<dbReference type="GO" id="GO:0070210">
    <property type="term" value="C:Rpd3L-Expanded complex"/>
    <property type="evidence" value="ECO:0007669"/>
    <property type="project" value="TreeGrafter"/>
</dbReference>
<feature type="compositionally biased region" description="Basic residues" evidence="4">
    <location>
        <begin position="563"/>
        <end position="572"/>
    </location>
</feature>
<feature type="compositionally biased region" description="Basic residues" evidence="4">
    <location>
        <begin position="107"/>
        <end position="117"/>
    </location>
</feature>
<dbReference type="CDD" id="cd15550">
    <property type="entry name" value="PHD_MLL5"/>
    <property type="match status" value="1"/>
</dbReference>
<accession>A0AAD6ITA6</accession>
<evidence type="ECO:0000256" key="4">
    <source>
        <dbReference type="SAM" id="MobiDB-lite"/>
    </source>
</evidence>
<dbReference type="InterPro" id="IPR011011">
    <property type="entry name" value="Znf_FYVE_PHD"/>
</dbReference>
<dbReference type="SMART" id="SM00249">
    <property type="entry name" value="PHD"/>
    <property type="match status" value="1"/>
</dbReference>
<feature type="compositionally biased region" description="Acidic residues" evidence="4">
    <location>
        <begin position="263"/>
        <end position="285"/>
    </location>
</feature>
<dbReference type="InterPro" id="IPR053051">
    <property type="entry name" value="HDAC_complex_subunit"/>
</dbReference>
<evidence type="ECO:0000313" key="7">
    <source>
        <dbReference type="Proteomes" id="UP001221413"/>
    </source>
</evidence>
<name>A0AAD6ITA6_DREDA</name>
<keyword evidence="3" id="KW-0862">Zinc</keyword>
<organism evidence="6 7">
    <name type="scientific">Drechslerella dactyloides</name>
    <name type="common">Nematode-trapping fungus</name>
    <name type="synonym">Arthrobotrys dactyloides</name>
    <dbReference type="NCBI Taxonomy" id="74499"/>
    <lineage>
        <taxon>Eukaryota</taxon>
        <taxon>Fungi</taxon>
        <taxon>Dikarya</taxon>
        <taxon>Ascomycota</taxon>
        <taxon>Pezizomycotina</taxon>
        <taxon>Orbiliomycetes</taxon>
        <taxon>Orbiliales</taxon>
        <taxon>Orbiliaceae</taxon>
        <taxon>Drechslerella</taxon>
    </lineage>
</organism>
<dbReference type="InterPro" id="IPR001965">
    <property type="entry name" value="Znf_PHD"/>
</dbReference>
<dbReference type="PROSITE" id="PS01359">
    <property type="entry name" value="ZF_PHD_1"/>
    <property type="match status" value="1"/>
</dbReference>